<evidence type="ECO:0000313" key="5">
    <source>
        <dbReference type="EMBL" id="NDU99060.1"/>
    </source>
</evidence>
<dbReference type="InterPro" id="IPR043594">
    <property type="entry name" value="HMGL"/>
</dbReference>
<dbReference type="GO" id="GO:0006552">
    <property type="term" value="P:L-leucine catabolic process"/>
    <property type="evidence" value="ECO:0007669"/>
    <property type="project" value="TreeGrafter"/>
</dbReference>
<dbReference type="PANTHER" id="PTHR42738">
    <property type="entry name" value="HYDROXYMETHYLGLUTARYL-COA LYASE"/>
    <property type="match status" value="1"/>
</dbReference>
<dbReference type="GO" id="GO:0004419">
    <property type="term" value="F:hydroxymethylglutaryl-CoA lyase activity"/>
    <property type="evidence" value="ECO:0007669"/>
    <property type="project" value="TreeGrafter"/>
</dbReference>
<sequence length="280" mass="30294">MKLIECPRDAMQGLAHFVPTDLKIRYLNALLQVGFDTLDFGSFVSPKAIPQMRDTADVLEGLDLTTTTKLLAIVANVRGAEQTTNFSAIRYVGFPLSVSETFQQRNTNKSIDQALVDVAAIQNLCLKTGKELVVYLSMGFGNPYGDPYSPEIIGEFSRKLADMGVGIIAPSDTVGSSTPESIELLFRELIKAFPTIEFGAHLHARPGEATDKVLAALRAGVQRIDGALRGYGGCPMAADDLTGNLPTEVIVETLIDQHIPIQLNRSAFETAYALSVEVFG</sequence>
<organism evidence="5 6">
    <name type="scientific">Spirosoma terrae</name>
    <dbReference type="NCBI Taxonomy" id="1968276"/>
    <lineage>
        <taxon>Bacteria</taxon>
        <taxon>Pseudomonadati</taxon>
        <taxon>Bacteroidota</taxon>
        <taxon>Cytophagia</taxon>
        <taxon>Cytophagales</taxon>
        <taxon>Cytophagaceae</taxon>
        <taxon>Spirosoma</taxon>
    </lineage>
</organism>
<comment type="similarity">
    <text evidence="1">Belongs to the HMG-CoA lyase family.</text>
</comment>
<dbReference type="RefSeq" id="WP_163955191.1">
    <property type="nucleotide sequence ID" value="NZ_JAAFZH010000023.1"/>
</dbReference>
<dbReference type="CDD" id="cd07938">
    <property type="entry name" value="DRE_TIM_HMGL"/>
    <property type="match status" value="1"/>
</dbReference>
<comment type="caution">
    <text evidence="5">The sequence shown here is derived from an EMBL/GenBank/DDBJ whole genome shotgun (WGS) entry which is preliminary data.</text>
</comment>
<dbReference type="PROSITE" id="PS50991">
    <property type="entry name" value="PYR_CT"/>
    <property type="match status" value="1"/>
</dbReference>
<dbReference type="InterPro" id="IPR013785">
    <property type="entry name" value="Aldolase_TIM"/>
</dbReference>
<dbReference type="Proteomes" id="UP000474175">
    <property type="component" value="Unassembled WGS sequence"/>
</dbReference>
<dbReference type="AlphaFoldDB" id="A0A6L9LFC2"/>
<evidence type="ECO:0000256" key="2">
    <source>
        <dbReference type="ARBA" id="ARBA00022723"/>
    </source>
</evidence>
<keyword evidence="6" id="KW-1185">Reference proteome</keyword>
<dbReference type="Pfam" id="PF00682">
    <property type="entry name" value="HMGL-like"/>
    <property type="match status" value="1"/>
</dbReference>
<keyword evidence="3 5" id="KW-0456">Lyase</keyword>
<dbReference type="Gene3D" id="3.20.20.70">
    <property type="entry name" value="Aldolase class I"/>
    <property type="match status" value="1"/>
</dbReference>
<proteinExistence type="inferred from homology"/>
<dbReference type="SUPFAM" id="SSF51569">
    <property type="entry name" value="Aldolase"/>
    <property type="match status" value="1"/>
</dbReference>
<name>A0A6L9LFC2_9BACT</name>
<dbReference type="InterPro" id="IPR000891">
    <property type="entry name" value="PYR_CT"/>
</dbReference>
<dbReference type="GO" id="GO:0046951">
    <property type="term" value="P:ketone body biosynthetic process"/>
    <property type="evidence" value="ECO:0007669"/>
    <property type="project" value="TreeGrafter"/>
</dbReference>
<evidence type="ECO:0000313" key="6">
    <source>
        <dbReference type="Proteomes" id="UP000474175"/>
    </source>
</evidence>
<reference evidence="5 6" key="1">
    <citation type="submission" date="2020-02" db="EMBL/GenBank/DDBJ databases">
        <title>Draft genome sequence of two Spirosoma agri KCTC 52727 and Spirosoma terrae KCTC 52035.</title>
        <authorList>
            <person name="Rojas J."/>
            <person name="Ambika Manirajan B."/>
            <person name="Suarez C."/>
            <person name="Ratering S."/>
            <person name="Schnell S."/>
        </authorList>
    </citation>
    <scope>NUCLEOTIDE SEQUENCE [LARGE SCALE GENOMIC DNA]</scope>
    <source>
        <strain evidence="5 6">KCTC 52035</strain>
    </source>
</reference>
<dbReference type="PANTHER" id="PTHR42738:SF7">
    <property type="entry name" value="HYDROXYMETHYLGLUTARYL-COA LYASE"/>
    <property type="match status" value="1"/>
</dbReference>
<accession>A0A6L9LFC2</accession>
<feature type="domain" description="Pyruvate carboxyltransferase" evidence="4">
    <location>
        <begin position="1"/>
        <end position="267"/>
    </location>
</feature>
<evidence type="ECO:0000259" key="4">
    <source>
        <dbReference type="PROSITE" id="PS50991"/>
    </source>
</evidence>
<protein>
    <submittedName>
        <fullName evidence="5">Hydroxymethylglutaryl-CoA lyase</fullName>
    </submittedName>
</protein>
<evidence type="ECO:0000256" key="3">
    <source>
        <dbReference type="ARBA" id="ARBA00023239"/>
    </source>
</evidence>
<dbReference type="EMBL" id="JAAFZH010000023">
    <property type="protein sequence ID" value="NDU99060.1"/>
    <property type="molecule type" value="Genomic_DNA"/>
</dbReference>
<dbReference type="GO" id="GO:0046872">
    <property type="term" value="F:metal ion binding"/>
    <property type="evidence" value="ECO:0007669"/>
    <property type="project" value="UniProtKB-KW"/>
</dbReference>
<evidence type="ECO:0000256" key="1">
    <source>
        <dbReference type="ARBA" id="ARBA00009405"/>
    </source>
</evidence>
<gene>
    <name evidence="5" type="ORF">GK108_29545</name>
</gene>
<keyword evidence="2" id="KW-0479">Metal-binding</keyword>